<reference evidence="1 2" key="1">
    <citation type="journal article" date="2014" name="Nat. Commun.">
        <title>Multiple recent horizontal transfers of a large genomic region in cheese making fungi.</title>
        <authorList>
            <person name="Cheeseman K."/>
            <person name="Ropars J."/>
            <person name="Renault P."/>
            <person name="Dupont J."/>
            <person name="Gouzy J."/>
            <person name="Branca A."/>
            <person name="Abraham A.L."/>
            <person name="Ceppi M."/>
            <person name="Conseiller E."/>
            <person name="Debuchy R."/>
            <person name="Malagnac F."/>
            <person name="Goarin A."/>
            <person name="Silar P."/>
            <person name="Lacoste S."/>
            <person name="Sallet E."/>
            <person name="Bensimon A."/>
            <person name="Giraud T."/>
            <person name="Brygoo Y."/>
        </authorList>
    </citation>
    <scope>NUCLEOTIDE SEQUENCE [LARGE SCALE GENOMIC DNA]</scope>
    <source>
        <strain evidence="2">FM 013</strain>
    </source>
</reference>
<dbReference type="EMBL" id="HG793164">
    <property type="protein sequence ID" value="CRL28948.1"/>
    <property type="molecule type" value="Genomic_DNA"/>
</dbReference>
<organism evidence="1 2">
    <name type="scientific">Penicillium camemberti (strain FM 013)</name>
    <dbReference type="NCBI Taxonomy" id="1429867"/>
    <lineage>
        <taxon>Eukaryota</taxon>
        <taxon>Fungi</taxon>
        <taxon>Dikarya</taxon>
        <taxon>Ascomycota</taxon>
        <taxon>Pezizomycotina</taxon>
        <taxon>Eurotiomycetes</taxon>
        <taxon>Eurotiomycetidae</taxon>
        <taxon>Eurotiales</taxon>
        <taxon>Aspergillaceae</taxon>
        <taxon>Penicillium</taxon>
    </lineage>
</organism>
<protein>
    <recommendedName>
        <fullName evidence="3">DUF1993 domain-containing protein</fullName>
    </recommendedName>
</protein>
<dbReference type="SUPFAM" id="SSF109854">
    <property type="entry name" value="DinB/YfiT-like putative metalloenzymes"/>
    <property type="match status" value="1"/>
</dbReference>
<keyword evidence="2" id="KW-1185">Reference proteome</keyword>
<evidence type="ECO:0008006" key="3">
    <source>
        <dbReference type="Google" id="ProtNLM"/>
    </source>
</evidence>
<evidence type="ECO:0000313" key="1">
    <source>
        <dbReference type="EMBL" id="CRL28948.1"/>
    </source>
</evidence>
<name>A0A0G4PS36_PENC3</name>
<gene>
    <name evidence="1" type="ORF">PCAMFM013_S031g000116</name>
</gene>
<dbReference type="Gene3D" id="1.20.120.450">
    <property type="entry name" value="dinb family like domain"/>
    <property type="match status" value="1"/>
</dbReference>
<sequence>MASPFYNYTIATLTRGLNTLSTLLKKGEEYAKENNIPLDELLNARLVEDMKPLSFQIVTATNAVSKALARAAFVEPPPQQEPDTTYEDLYRRLDRTLAELEEVDPAKIAMKEGQAFKAPIGMKVFNLTLEDYSVRFLIPNFYFHVVTAYEILRVKGVQIGKLDYLSEFMA</sequence>
<evidence type="ECO:0000313" key="2">
    <source>
        <dbReference type="Proteomes" id="UP000053732"/>
    </source>
</evidence>
<dbReference type="Pfam" id="PF09351">
    <property type="entry name" value="DUF1993"/>
    <property type="match status" value="1"/>
</dbReference>
<accession>A0A0G4PS36</accession>
<dbReference type="InterPro" id="IPR034660">
    <property type="entry name" value="DinB/YfiT-like"/>
</dbReference>
<dbReference type="PANTHER" id="PTHR36922:SF1">
    <property type="entry name" value="DUF1993 DOMAIN-CONTAINING PROTEIN"/>
    <property type="match status" value="1"/>
</dbReference>
<proteinExistence type="predicted"/>
<dbReference type="STRING" id="1429867.A0A0G4PS36"/>
<dbReference type="AlphaFoldDB" id="A0A0G4PS36"/>
<dbReference type="Proteomes" id="UP000053732">
    <property type="component" value="Unassembled WGS sequence"/>
</dbReference>
<dbReference type="PANTHER" id="PTHR36922">
    <property type="entry name" value="BLL2446 PROTEIN"/>
    <property type="match status" value="1"/>
</dbReference>
<dbReference type="InterPro" id="IPR018531">
    <property type="entry name" value="DUF1993"/>
</dbReference>